<dbReference type="GeneID" id="101237408"/>
<protein>
    <submittedName>
        <fullName evidence="4">PiRNA biogenesis protein EXD1 isoform X2</fullName>
    </submittedName>
</protein>
<sequence>MDMHIGALIQITTINDEVYEGVVQTISVDEKKIIIKKVKNCNTGEVYEREVHLFGDQITDLKIIQNPAEKEKKAEGKKQPSKLSKMSNEFNNIKVEQTSSSIDQIDISPKKDVLLDTSDNGSSLTQINHINPSAYLSGYDKVQKAKVTEPPLAVLLNSLNNEFNAVMTNLNNQKVLSIIAEGQAVNRFGHISLLTVASREMVYIIDLEAFDGFPNSLKDLIENANVLKVVHDVRMTSDCLYHIYGICPKNIFDTQVADVFIKRQMFGEFPNEVTSLAKCVETYLGICPCTFETDKSSIIQKTRNIWEKRPLHKDFLSVCAEACMYLRELRPVMMEKLLVEFLYGVDIYLDVARNMSDNQIKLVNSKKLPREFSHISYLKQNRSKRFVKHSKQHYKDQTSDTPAENVRSGWDDGVNFHDKYQEKHGSIVECLDNTSSPLIDPTKPVLKRKDEENGSKETARILDATRNFYDNDENERFNIGVNSSVHQTSSNGIFEDLSVFQFSKYNQVNLNTLDDNTMSSTSDSNDDFFSSKVEKPLSKKHTHTLTNSGKTMLRNLLRPVKNENSNLKEFQQHATNSNKNGSFKNYTEKTMSTSKNISSTYNNTASFKNEEIKTPIVKKSFGRGQYLALMSELFEKNPSRNEPKTFGEMGVFEFPSDDELLDTPHVAPMVASLPALSKSVSVLKK</sequence>
<dbReference type="InterPro" id="IPR052144">
    <property type="entry name" value="piRNA_biogenesis_EXD1"/>
</dbReference>
<gene>
    <name evidence="4" type="primary">LOC101237408</name>
</gene>
<accession>A0ABM4D705</accession>
<dbReference type="Gene3D" id="3.30.420.10">
    <property type="entry name" value="Ribonuclease H-like superfamily/Ribonuclease H"/>
    <property type="match status" value="1"/>
</dbReference>
<dbReference type="PANTHER" id="PTHR46628">
    <property type="entry name" value="PIRNA BIOGENESIS PROTEIN EXD1"/>
    <property type="match status" value="1"/>
</dbReference>
<reference evidence="4" key="1">
    <citation type="submission" date="2025-08" db="UniProtKB">
        <authorList>
            <consortium name="RefSeq"/>
        </authorList>
    </citation>
    <scope>IDENTIFICATION</scope>
</reference>
<dbReference type="PANTHER" id="PTHR46628:SF1">
    <property type="entry name" value="PIRNA BIOGENESIS PROTEIN EXD1"/>
    <property type="match status" value="1"/>
</dbReference>
<proteinExistence type="predicted"/>
<dbReference type="InterPro" id="IPR012337">
    <property type="entry name" value="RNaseH-like_sf"/>
</dbReference>
<evidence type="ECO:0000259" key="1">
    <source>
        <dbReference type="SMART" id="SM00474"/>
    </source>
</evidence>
<dbReference type="RefSeq" id="XP_065670089.1">
    <property type="nucleotide sequence ID" value="XM_065814017.1"/>
</dbReference>
<feature type="domain" description="Lsm14-like N-terminal" evidence="2">
    <location>
        <begin position="1"/>
        <end position="88"/>
    </location>
</feature>
<dbReference type="SMART" id="SM01271">
    <property type="entry name" value="LSM14"/>
    <property type="match status" value="1"/>
</dbReference>
<evidence type="ECO:0000259" key="2">
    <source>
        <dbReference type="SMART" id="SM01271"/>
    </source>
</evidence>
<dbReference type="InterPro" id="IPR025609">
    <property type="entry name" value="Lsm14-like_N"/>
</dbReference>
<dbReference type="InterPro" id="IPR002562">
    <property type="entry name" value="3'-5'_exonuclease_dom"/>
</dbReference>
<name>A0ABM4D705_HYDVU</name>
<dbReference type="SMART" id="SM00474">
    <property type="entry name" value="35EXOc"/>
    <property type="match status" value="1"/>
</dbReference>
<dbReference type="Gene3D" id="2.30.30.100">
    <property type="match status" value="1"/>
</dbReference>
<dbReference type="Pfam" id="PF01612">
    <property type="entry name" value="DNA_pol_A_exo1"/>
    <property type="match status" value="1"/>
</dbReference>
<evidence type="ECO:0000313" key="4">
    <source>
        <dbReference type="RefSeq" id="XP_065670089.1"/>
    </source>
</evidence>
<organism evidence="3 4">
    <name type="scientific">Hydra vulgaris</name>
    <name type="common">Hydra</name>
    <name type="synonym">Hydra attenuata</name>
    <dbReference type="NCBI Taxonomy" id="6087"/>
    <lineage>
        <taxon>Eukaryota</taxon>
        <taxon>Metazoa</taxon>
        <taxon>Cnidaria</taxon>
        <taxon>Hydrozoa</taxon>
        <taxon>Hydroidolina</taxon>
        <taxon>Anthoathecata</taxon>
        <taxon>Aplanulata</taxon>
        <taxon>Hydridae</taxon>
        <taxon>Hydra</taxon>
    </lineage>
</organism>
<dbReference type="InterPro" id="IPR036397">
    <property type="entry name" value="RNaseH_sf"/>
</dbReference>
<keyword evidence="3" id="KW-1185">Reference proteome</keyword>
<feature type="domain" description="3'-5' exonuclease" evidence="1">
    <location>
        <begin position="143"/>
        <end position="338"/>
    </location>
</feature>
<dbReference type="SUPFAM" id="SSF53098">
    <property type="entry name" value="Ribonuclease H-like"/>
    <property type="match status" value="1"/>
</dbReference>
<evidence type="ECO:0000313" key="3">
    <source>
        <dbReference type="Proteomes" id="UP001652625"/>
    </source>
</evidence>
<dbReference type="Proteomes" id="UP001652625">
    <property type="component" value="Chromosome 12"/>
</dbReference>